<protein>
    <submittedName>
        <fullName evidence="2">Uncharacterized protein</fullName>
    </submittedName>
</protein>
<keyword evidence="3" id="KW-1185">Reference proteome</keyword>
<dbReference type="OrthoDB" id="3788792at2759"/>
<dbReference type="EMBL" id="MU006589">
    <property type="protein sequence ID" value="KAF2744351.1"/>
    <property type="molecule type" value="Genomic_DNA"/>
</dbReference>
<name>A0A6A6V4V2_9PLEO</name>
<evidence type="ECO:0000313" key="3">
    <source>
        <dbReference type="Proteomes" id="UP000799440"/>
    </source>
</evidence>
<sequence length="319" mass="35984">MATEESFVLISSALFDRMRQHCMNCDQFNGPLQVLSDGRVAPEVSLPNLKKRKVSQSTESTADVSTKISRRSAINDTGLRPSLQPSGTWPSLLPGTGPTTPAKRMGKKITLALRRFLGKVPIRTGWRERQARLGLNTVQEYEDVVKGFCSRAYIMEHWNEPGGSGSGLIALGKHLANLTKASLENANLLRSFAYFQVLILLSYCEFLRQKGVSEHTIDELIQPVRARERDRRTLLDTIPRIHRLIVDLVRRGWTLYRATELFFISMLNEAFDYILQSLSADTFAKYHYDDCLTPSYTIPGLIASQLRLDNSTDKNLYGA</sequence>
<gene>
    <name evidence="2" type="ORF">M011DRAFT_171443</name>
</gene>
<dbReference type="AlphaFoldDB" id="A0A6A6V4V2"/>
<reference evidence="2" key="1">
    <citation type="journal article" date="2020" name="Stud. Mycol.">
        <title>101 Dothideomycetes genomes: a test case for predicting lifestyles and emergence of pathogens.</title>
        <authorList>
            <person name="Haridas S."/>
            <person name="Albert R."/>
            <person name="Binder M."/>
            <person name="Bloem J."/>
            <person name="Labutti K."/>
            <person name="Salamov A."/>
            <person name="Andreopoulos B."/>
            <person name="Baker S."/>
            <person name="Barry K."/>
            <person name="Bills G."/>
            <person name="Bluhm B."/>
            <person name="Cannon C."/>
            <person name="Castanera R."/>
            <person name="Culley D."/>
            <person name="Daum C."/>
            <person name="Ezra D."/>
            <person name="Gonzalez J."/>
            <person name="Henrissat B."/>
            <person name="Kuo A."/>
            <person name="Liang C."/>
            <person name="Lipzen A."/>
            <person name="Lutzoni F."/>
            <person name="Magnuson J."/>
            <person name="Mondo S."/>
            <person name="Nolan M."/>
            <person name="Ohm R."/>
            <person name="Pangilinan J."/>
            <person name="Park H.-J."/>
            <person name="Ramirez L."/>
            <person name="Alfaro M."/>
            <person name="Sun H."/>
            <person name="Tritt A."/>
            <person name="Yoshinaga Y."/>
            <person name="Zwiers L.-H."/>
            <person name="Turgeon B."/>
            <person name="Goodwin S."/>
            <person name="Spatafora J."/>
            <person name="Crous P."/>
            <person name="Grigoriev I."/>
        </authorList>
    </citation>
    <scope>NUCLEOTIDE SEQUENCE</scope>
    <source>
        <strain evidence="2">CBS 119925</strain>
    </source>
</reference>
<organism evidence="2 3">
    <name type="scientific">Sporormia fimetaria CBS 119925</name>
    <dbReference type="NCBI Taxonomy" id="1340428"/>
    <lineage>
        <taxon>Eukaryota</taxon>
        <taxon>Fungi</taxon>
        <taxon>Dikarya</taxon>
        <taxon>Ascomycota</taxon>
        <taxon>Pezizomycotina</taxon>
        <taxon>Dothideomycetes</taxon>
        <taxon>Pleosporomycetidae</taxon>
        <taxon>Pleosporales</taxon>
        <taxon>Sporormiaceae</taxon>
        <taxon>Sporormia</taxon>
    </lineage>
</organism>
<evidence type="ECO:0000313" key="2">
    <source>
        <dbReference type="EMBL" id="KAF2744351.1"/>
    </source>
</evidence>
<feature type="region of interest" description="Disordered" evidence="1">
    <location>
        <begin position="75"/>
        <end position="103"/>
    </location>
</feature>
<evidence type="ECO:0000256" key="1">
    <source>
        <dbReference type="SAM" id="MobiDB-lite"/>
    </source>
</evidence>
<accession>A0A6A6V4V2</accession>
<proteinExistence type="predicted"/>
<dbReference type="Proteomes" id="UP000799440">
    <property type="component" value="Unassembled WGS sequence"/>
</dbReference>
<feature type="compositionally biased region" description="Low complexity" evidence="1">
    <location>
        <begin position="87"/>
        <end position="101"/>
    </location>
</feature>